<proteinExistence type="predicted"/>
<evidence type="ECO:0000259" key="1">
    <source>
        <dbReference type="PROSITE" id="PS50042"/>
    </source>
</evidence>
<dbReference type="Proteomes" id="UP000823771">
    <property type="component" value="Unassembled WGS sequence"/>
</dbReference>
<comment type="caution">
    <text evidence="2">The sequence shown here is derived from an EMBL/GenBank/DDBJ whole genome shotgun (WGS) entry which is preliminary data.</text>
</comment>
<dbReference type="PROSITE" id="PS50042">
    <property type="entry name" value="CNMP_BINDING_3"/>
    <property type="match status" value="1"/>
</dbReference>
<dbReference type="Pfam" id="PF00027">
    <property type="entry name" value="cNMP_binding"/>
    <property type="match status" value="1"/>
</dbReference>
<dbReference type="GO" id="GO:0003700">
    <property type="term" value="F:DNA-binding transcription factor activity"/>
    <property type="evidence" value="ECO:0007669"/>
    <property type="project" value="TreeGrafter"/>
</dbReference>
<dbReference type="SUPFAM" id="SSF51206">
    <property type="entry name" value="cAMP-binding domain-like"/>
    <property type="match status" value="1"/>
</dbReference>
<dbReference type="Gene3D" id="2.60.120.10">
    <property type="entry name" value="Jelly Rolls"/>
    <property type="match status" value="1"/>
</dbReference>
<dbReference type="CDD" id="cd00038">
    <property type="entry name" value="CAP_ED"/>
    <property type="match status" value="1"/>
</dbReference>
<organism evidence="2 3">
    <name type="scientific">Candidatus Cryptobacteroides excrementipullorum</name>
    <dbReference type="NCBI Taxonomy" id="2840761"/>
    <lineage>
        <taxon>Bacteria</taxon>
        <taxon>Pseudomonadati</taxon>
        <taxon>Bacteroidota</taxon>
        <taxon>Bacteroidia</taxon>
        <taxon>Bacteroidales</taxon>
        <taxon>Candidatus Cryptobacteroides</taxon>
    </lineage>
</organism>
<protein>
    <submittedName>
        <fullName evidence="2">Crp/Fnr family transcriptional regulator</fullName>
    </submittedName>
</protein>
<gene>
    <name evidence="2" type="ORF">IAB80_03585</name>
</gene>
<accession>A0A9D9IU21</accession>
<reference evidence="2" key="2">
    <citation type="journal article" date="2021" name="PeerJ">
        <title>Extensive microbial diversity within the chicken gut microbiome revealed by metagenomics and culture.</title>
        <authorList>
            <person name="Gilroy R."/>
            <person name="Ravi A."/>
            <person name="Getino M."/>
            <person name="Pursley I."/>
            <person name="Horton D.L."/>
            <person name="Alikhan N.F."/>
            <person name="Baker D."/>
            <person name="Gharbi K."/>
            <person name="Hall N."/>
            <person name="Watson M."/>
            <person name="Adriaenssens E.M."/>
            <person name="Foster-Nyarko E."/>
            <person name="Jarju S."/>
            <person name="Secka A."/>
            <person name="Antonio M."/>
            <person name="Oren A."/>
            <person name="Chaudhuri R.R."/>
            <person name="La Ragione R."/>
            <person name="Hildebrand F."/>
            <person name="Pallen M.J."/>
        </authorList>
    </citation>
    <scope>NUCLEOTIDE SEQUENCE</scope>
    <source>
        <strain evidence="2">2478</strain>
    </source>
</reference>
<sequence length="183" mass="20194">MHNSPSRYSTYRKGDIIAAQGSACRSLYVLCGGSVYARMVSDEGKEFTLDTLYAPEVLASSFVFSSKGIFPVTIIAGSDCDMWIVNKESVFNVIREDTAVLRNYLTVISDHSMFLSQRLNEFALQTLSSRVLSYVQKNGVLQNLQETAFILGVARPSLSRTVSQMVSQGLLVKDALGYRLARG</sequence>
<evidence type="ECO:0000313" key="2">
    <source>
        <dbReference type="EMBL" id="MBO8477954.1"/>
    </source>
</evidence>
<dbReference type="AlphaFoldDB" id="A0A9D9IU21"/>
<dbReference type="InterPro" id="IPR018490">
    <property type="entry name" value="cNMP-bd_dom_sf"/>
</dbReference>
<dbReference type="InterPro" id="IPR000595">
    <property type="entry name" value="cNMP-bd_dom"/>
</dbReference>
<dbReference type="InterPro" id="IPR014710">
    <property type="entry name" value="RmlC-like_jellyroll"/>
</dbReference>
<dbReference type="GO" id="GO:0005829">
    <property type="term" value="C:cytosol"/>
    <property type="evidence" value="ECO:0007669"/>
    <property type="project" value="TreeGrafter"/>
</dbReference>
<dbReference type="EMBL" id="JADILZ010000030">
    <property type="protein sequence ID" value="MBO8477954.1"/>
    <property type="molecule type" value="Genomic_DNA"/>
</dbReference>
<dbReference type="PANTHER" id="PTHR24567">
    <property type="entry name" value="CRP FAMILY TRANSCRIPTIONAL REGULATORY PROTEIN"/>
    <property type="match status" value="1"/>
</dbReference>
<dbReference type="InterPro" id="IPR050397">
    <property type="entry name" value="Env_Response_Regulators"/>
</dbReference>
<feature type="domain" description="Cyclic nucleotide-binding" evidence="1">
    <location>
        <begin position="11"/>
        <end position="102"/>
    </location>
</feature>
<dbReference type="PANTHER" id="PTHR24567:SF58">
    <property type="entry name" value="CYCLIC AMP-BINDING REGULATORY PROTEIN"/>
    <property type="match status" value="1"/>
</dbReference>
<evidence type="ECO:0000313" key="3">
    <source>
        <dbReference type="Proteomes" id="UP000823771"/>
    </source>
</evidence>
<name>A0A9D9IU21_9BACT</name>
<reference evidence="2" key="1">
    <citation type="submission" date="2020-10" db="EMBL/GenBank/DDBJ databases">
        <authorList>
            <person name="Gilroy R."/>
        </authorList>
    </citation>
    <scope>NUCLEOTIDE SEQUENCE</scope>
    <source>
        <strain evidence="2">2478</strain>
    </source>
</reference>